<dbReference type="AlphaFoldDB" id="A0A2P2PU94"/>
<proteinExistence type="predicted"/>
<evidence type="ECO:0000313" key="1">
    <source>
        <dbReference type="EMBL" id="MBX58233.1"/>
    </source>
</evidence>
<reference evidence="1" key="1">
    <citation type="submission" date="2018-02" db="EMBL/GenBank/DDBJ databases">
        <title>Rhizophora mucronata_Transcriptome.</title>
        <authorList>
            <person name="Meera S.P."/>
            <person name="Sreeshan A."/>
            <person name="Augustine A."/>
        </authorList>
    </citation>
    <scope>NUCLEOTIDE SEQUENCE</scope>
    <source>
        <tissue evidence="1">Leaf</tissue>
    </source>
</reference>
<name>A0A2P2PU94_RHIMU</name>
<dbReference type="EMBL" id="GGEC01077749">
    <property type="protein sequence ID" value="MBX58233.1"/>
    <property type="molecule type" value="Transcribed_RNA"/>
</dbReference>
<sequence length="25" mass="2746">MSNLQKPGQTELTLELGYLLATILV</sequence>
<organism evidence="1">
    <name type="scientific">Rhizophora mucronata</name>
    <name type="common">Asiatic mangrove</name>
    <dbReference type="NCBI Taxonomy" id="61149"/>
    <lineage>
        <taxon>Eukaryota</taxon>
        <taxon>Viridiplantae</taxon>
        <taxon>Streptophyta</taxon>
        <taxon>Embryophyta</taxon>
        <taxon>Tracheophyta</taxon>
        <taxon>Spermatophyta</taxon>
        <taxon>Magnoliopsida</taxon>
        <taxon>eudicotyledons</taxon>
        <taxon>Gunneridae</taxon>
        <taxon>Pentapetalae</taxon>
        <taxon>rosids</taxon>
        <taxon>fabids</taxon>
        <taxon>Malpighiales</taxon>
        <taxon>Rhizophoraceae</taxon>
        <taxon>Rhizophora</taxon>
    </lineage>
</organism>
<protein>
    <submittedName>
        <fullName evidence="1">Uncharacterized protein</fullName>
    </submittedName>
</protein>
<accession>A0A2P2PU94</accession>